<dbReference type="Gene3D" id="3.20.20.80">
    <property type="entry name" value="Glycosidases"/>
    <property type="match status" value="1"/>
</dbReference>
<dbReference type="InterPro" id="IPR006047">
    <property type="entry name" value="GH13_cat_dom"/>
</dbReference>
<dbReference type="EC" id="2.4.1.18" evidence="10"/>
<dbReference type="Gene3D" id="2.60.40.10">
    <property type="entry name" value="Immunoglobulins"/>
    <property type="match status" value="2"/>
</dbReference>
<keyword evidence="8 10" id="KW-0320">Glycogen biosynthesis</keyword>
<keyword evidence="13" id="KW-1185">Reference proteome</keyword>
<dbReference type="InterPro" id="IPR013780">
    <property type="entry name" value="Glyco_hydro_b"/>
</dbReference>
<dbReference type="Pfam" id="PF02922">
    <property type="entry name" value="CBM_48"/>
    <property type="match status" value="1"/>
</dbReference>
<accession>A0ABT3MXT5</accession>
<dbReference type="Proteomes" id="UP001209854">
    <property type="component" value="Unassembled WGS sequence"/>
</dbReference>
<dbReference type="InterPro" id="IPR006048">
    <property type="entry name" value="A-amylase/branching_C"/>
</dbReference>
<evidence type="ECO:0000256" key="6">
    <source>
        <dbReference type="ARBA" id="ARBA00022676"/>
    </source>
</evidence>
<keyword evidence="7 10" id="KW-0808">Transferase</keyword>
<dbReference type="CDD" id="cd02855">
    <property type="entry name" value="E_set_GBE_prok_N"/>
    <property type="match status" value="1"/>
</dbReference>
<dbReference type="Pfam" id="PF02806">
    <property type="entry name" value="Alpha-amylase_C"/>
    <property type="match status" value="1"/>
</dbReference>
<dbReference type="Pfam" id="PF00128">
    <property type="entry name" value="Alpha-amylase"/>
    <property type="match status" value="2"/>
</dbReference>
<evidence type="ECO:0000256" key="10">
    <source>
        <dbReference type="HAMAP-Rule" id="MF_00685"/>
    </source>
</evidence>
<dbReference type="NCBIfam" id="TIGR01515">
    <property type="entry name" value="branching_enzym"/>
    <property type="match status" value="1"/>
</dbReference>
<dbReference type="SUPFAM" id="SSF51011">
    <property type="entry name" value="Glycosyl hydrolase domain"/>
    <property type="match status" value="1"/>
</dbReference>
<evidence type="ECO:0000313" key="13">
    <source>
        <dbReference type="Proteomes" id="UP001209854"/>
    </source>
</evidence>
<feature type="active site" description="Nucleophile" evidence="10">
    <location>
        <position position="428"/>
    </location>
</feature>
<comment type="pathway">
    <text evidence="3 10">Glycan biosynthesis; glycogen biosynthesis.</text>
</comment>
<dbReference type="RefSeq" id="WP_262563929.1">
    <property type="nucleotide sequence ID" value="NZ_JAPFCC010000001.1"/>
</dbReference>
<evidence type="ECO:0000256" key="3">
    <source>
        <dbReference type="ARBA" id="ARBA00004964"/>
    </source>
</evidence>
<comment type="function">
    <text evidence="2 10">Catalyzes the formation of the alpha-1,6-glucosidic linkages in glycogen by scission of a 1,4-alpha-linked oligosaccharide from growing alpha-1,4-glucan chains and the subsequent attachment of the oligosaccharide to the alpha-1,6 position.</text>
</comment>
<organism evidence="12 13">
    <name type="scientific">Endozoicomonas gorgoniicola</name>
    <dbReference type="NCBI Taxonomy" id="1234144"/>
    <lineage>
        <taxon>Bacteria</taxon>
        <taxon>Pseudomonadati</taxon>
        <taxon>Pseudomonadota</taxon>
        <taxon>Gammaproteobacteria</taxon>
        <taxon>Oceanospirillales</taxon>
        <taxon>Endozoicomonadaceae</taxon>
        <taxon>Endozoicomonas</taxon>
    </lineage>
</organism>
<dbReference type="Pfam" id="PF22019">
    <property type="entry name" value="GlgB_N"/>
    <property type="match status" value="1"/>
</dbReference>
<dbReference type="SMART" id="SM00642">
    <property type="entry name" value="Aamy"/>
    <property type="match status" value="1"/>
</dbReference>
<keyword evidence="9 10" id="KW-0119">Carbohydrate metabolism</keyword>
<dbReference type="CDD" id="cd11322">
    <property type="entry name" value="AmyAc_Glg_BE"/>
    <property type="match status" value="1"/>
</dbReference>
<dbReference type="SUPFAM" id="SSF81296">
    <property type="entry name" value="E set domains"/>
    <property type="match status" value="2"/>
</dbReference>
<dbReference type="PANTHER" id="PTHR43651:SF3">
    <property type="entry name" value="1,4-ALPHA-GLUCAN-BRANCHING ENZYME"/>
    <property type="match status" value="1"/>
</dbReference>
<gene>
    <name evidence="10 12" type="primary">glgB</name>
    <name evidence="12" type="ORF">NX722_16520</name>
</gene>
<evidence type="ECO:0000256" key="7">
    <source>
        <dbReference type="ARBA" id="ARBA00022679"/>
    </source>
</evidence>
<evidence type="ECO:0000256" key="2">
    <source>
        <dbReference type="ARBA" id="ARBA00002953"/>
    </source>
</evidence>
<comment type="subunit">
    <text evidence="10">Monomer.</text>
</comment>
<reference evidence="12 13" key="1">
    <citation type="submission" date="2022-10" db="EMBL/GenBank/DDBJ databases">
        <title>High-quality genome sequences of two octocoral-associated bacteria, Endozoicomonas euniceicola EF212 and Endozoicomonas gorgoniicola PS125.</title>
        <authorList>
            <person name="Chiou Y.-J."/>
            <person name="Chen Y.-H."/>
        </authorList>
    </citation>
    <scope>NUCLEOTIDE SEQUENCE [LARGE SCALE GENOMIC DNA]</scope>
    <source>
        <strain evidence="12 13">PS125</strain>
    </source>
</reference>
<comment type="similarity">
    <text evidence="4 10">Belongs to the glycosyl hydrolase 13 family. GlgB subfamily.</text>
</comment>
<dbReference type="GO" id="GO:0003844">
    <property type="term" value="F:1,4-alpha-glucan branching enzyme activity"/>
    <property type="evidence" value="ECO:0007669"/>
    <property type="project" value="UniProtKB-EC"/>
</dbReference>
<dbReference type="PANTHER" id="PTHR43651">
    <property type="entry name" value="1,4-ALPHA-GLUCAN-BRANCHING ENZYME"/>
    <property type="match status" value="1"/>
</dbReference>
<keyword evidence="5 10" id="KW-0321">Glycogen metabolism</keyword>
<dbReference type="InterPro" id="IPR013783">
    <property type="entry name" value="Ig-like_fold"/>
</dbReference>
<feature type="active site" description="Proton donor" evidence="10">
    <location>
        <position position="481"/>
    </location>
</feature>
<dbReference type="PIRSF" id="PIRSF000463">
    <property type="entry name" value="GlgB"/>
    <property type="match status" value="1"/>
</dbReference>
<evidence type="ECO:0000256" key="4">
    <source>
        <dbReference type="ARBA" id="ARBA00009000"/>
    </source>
</evidence>
<dbReference type="InterPro" id="IPR014756">
    <property type="entry name" value="Ig_E-set"/>
</dbReference>
<comment type="caution">
    <text evidence="12">The sequence shown here is derived from an EMBL/GenBank/DDBJ whole genome shotgun (WGS) entry which is preliminary data.</text>
</comment>
<evidence type="ECO:0000313" key="12">
    <source>
        <dbReference type="EMBL" id="MCW7554194.1"/>
    </source>
</evidence>
<evidence type="ECO:0000259" key="11">
    <source>
        <dbReference type="SMART" id="SM00642"/>
    </source>
</evidence>
<dbReference type="InterPro" id="IPR054169">
    <property type="entry name" value="GlgB_N"/>
</dbReference>
<evidence type="ECO:0000256" key="5">
    <source>
        <dbReference type="ARBA" id="ARBA00022600"/>
    </source>
</evidence>
<dbReference type="NCBIfam" id="NF003811">
    <property type="entry name" value="PRK05402.1"/>
    <property type="match status" value="1"/>
</dbReference>
<dbReference type="InterPro" id="IPR017853">
    <property type="entry name" value="GH"/>
</dbReference>
<keyword evidence="6 10" id="KW-0328">Glycosyltransferase</keyword>
<dbReference type="Gene3D" id="2.60.40.1180">
    <property type="entry name" value="Golgi alpha-mannosidase II"/>
    <property type="match status" value="1"/>
</dbReference>
<dbReference type="HAMAP" id="MF_00685">
    <property type="entry name" value="GlgB"/>
    <property type="match status" value="1"/>
</dbReference>
<comment type="catalytic activity">
    <reaction evidence="1 10">
        <text>Transfers a segment of a (1-&gt;4)-alpha-D-glucan chain to a primary hydroxy group in a similar glucan chain.</text>
        <dbReference type="EC" id="2.4.1.18"/>
    </reaction>
</comment>
<dbReference type="InterPro" id="IPR044143">
    <property type="entry name" value="GlgB_N_E_set_prok"/>
</dbReference>
<proteinExistence type="inferred from homology"/>
<evidence type="ECO:0000256" key="9">
    <source>
        <dbReference type="ARBA" id="ARBA00023277"/>
    </source>
</evidence>
<protein>
    <recommendedName>
        <fullName evidence="10">1,4-alpha-glucan branching enzyme GlgB</fullName>
        <ecNumber evidence="10">2.4.1.18</ecNumber>
    </recommendedName>
    <alternativeName>
        <fullName evidence="10">1,4-alpha-D-glucan:1,4-alpha-D-glucan 6-glucosyl-transferase</fullName>
    </alternativeName>
    <alternativeName>
        <fullName evidence="10">Alpha-(1-&gt;4)-glucan branching enzyme</fullName>
    </alternativeName>
    <alternativeName>
        <fullName evidence="10">Glycogen branching enzyme</fullName>
        <shortName evidence="10">BE</shortName>
    </alternativeName>
</protein>
<name>A0ABT3MXT5_9GAMM</name>
<sequence>MTNSIESLLEDLKDGCCSRPFDLLGIHDVTTGPPGSHSPGKGKVVRVWRPDALTVHLINLVSEERVGEMRQVASGLFELGLDASSPLRCYRLEIQSKEQQSFTFIDPWQFGDHVFNPVFVEPYRSYRYMGARLVNIPAVPGPDVLGVMFRIYAPHARSVAVVGSFNGWDARLHPMQGCDDGIWRLFIPHVSAGDLYKFELRNADGELLPHKSDPYGFYAEQSPGNASIVYDQKRYRWQDQDWQHQGQQHQPMSIYEVHLGSWRREQAFDDGSSGGSGSEGREGRWLTYRELANELIPYVVEQGFTHIELLPPMEHPFTGSWGYQPVGLYAPTSRFGSPDDFKALIDRCHQSGLGVILDWVPAHFPSDPHGLGRFDGTPLYEYADQRRGWHPDWQTHIYDYGKPAVRDFLISNALFWLDCFHIDGLRVDAVASMLYLDYSRSEGEWEPNIHGGNEHLEAVDFLKRLNETIYGHYPEAVTIAEESTSWPGVSMPTYENGLGFGYKWNMGWMHDSLEYMKHEPQYRRYHHGELMFSMEYHYSEHFILPLSHDEVVHGKGTLLGKMPGDDWRRFASLRAYYGFMFAHPGKKLLFMGAEIGSLTEWNHDGQLDWPLLAEKSERGNYSRGLQQLVRDLNRLYRKYPALYQSDYDAWGFCWVIGDDTEQSVYAFLRRGGSQPPILVVCNFTPEVRHHYRIGVPNVDPWYELINTDGSCYGGSGVINAGSLSTEFVEAHGYEQSLVLTLPPLGTVFLMPDY</sequence>
<dbReference type="NCBIfam" id="NF008967">
    <property type="entry name" value="PRK12313.1"/>
    <property type="match status" value="1"/>
</dbReference>
<dbReference type="InterPro" id="IPR004193">
    <property type="entry name" value="Glyco_hydro_13_N"/>
</dbReference>
<dbReference type="InterPro" id="IPR006407">
    <property type="entry name" value="GlgB"/>
</dbReference>
<dbReference type="InterPro" id="IPR037439">
    <property type="entry name" value="Branching_enzy"/>
</dbReference>
<evidence type="ECO:0000256" key="1">
    <source>
        <dbReference type="ARBA" id="ARBA00000826"/>
    </source>
</evidence>
<feature type="domain" description="Glycosyl hydrolase family 13 catalytic" evidence="11">
    <location>
        <begin position="266"/>
        <end position="623"/>
    </location>
</feature>
<dbReference type="EMBL" id="JAPFCC010000001">
    <property type="protein sequence ID" value="MCW7554194.1"/>
    <property type="molecule type" value="Genomic_DNA"/>
</dbReference>
<evidence type="ECO:0000256" key="8">
    <source>
        <dbReference type="ARBA" id="ARBA00023056"/>
    </source>
</evidence>
<dbReference type="SUPFAM" id="SSF51445">
    <property type="entry name" value="(Trans)glycosidases"/>
    <property type="match status" value="1"/>
</dbReference>